<dbReference type="PRINTS" id="PR00411">
    <property type="entry name" value="PNDRDTASEI"/>
</dbReference>
<dbReference type="Proteomes" id="UP000475214">
    <property type="component" value="Unassembled WGS sequence"/>
</dbReference>
<name>A0A6L9S7T6_9ACTN</name>
<feature type="region of interest" description="Disordered" evidence="2">
    <location>
        <begin position="397"/>
        <end position="426"/>
    </location>
</feature>
<proteinExistence type="predicted"/>
<dbReference type="GO" id="GO:0004497">
    <property type="term" value="F:monooxygenase activity"/>
    <property type="evidence" value="ECO:0007669"/>
    <property type="project" value="TreeGrafter"/>
</dbReference>
<reference evidence="3 4" key="1">
    <citation type="submission" date="2020-02" db="EMBL/GenBank/DDBJ databases">
        <authorList>
            <person name="Li X.-J."/>
            <person name="Han X.-M."/>
        </authorList>
    </citation>
    <scope>NUCLEOTIDE SEQUENCE [LARGE SCALE GENOMIC DNA]</scope>
    <source>
        <strain evidence="3 4">CCTCC AB 2017055</strain>
    </source>
</reference>
<accession>A0A6L9S7T6</accession>
<dbReference type="Gene3D" id="3.50.50.60">
    <property type="entry name" value="FAD/NAD(P)-binding domain"/>
    <property type="match status" value="2"/>
</dbReference>
<dbReference type="AlphaFoldDB" id="A0A6L9S7T6"/>
<dbReference type="InterPro" id="IPR036188">
    <property type="entry name" value="FAD/NAD-bd_sf"/>
</dbReference>
<dbReference type="GO" id="GO:0050660">
    <property type="term" value="F:flavin adenine dinucleotide binding"/>
    <property type="evidence" value="ECO:0007669"/>
    <property type="project" value="TreeGrafter"/>
</dbReference>
<dbReference type="EMBL" id="JAAGOA010000006">
    <property type="protein sequence ID" value="NEE00588.1"/>
    <property type="molecule type" value="Genomic_DNA"/>
</dbReference>
<dbReference type="InterPro" id="IPR050982">
    <property type="entry name" value="Auxin_biosynth/cation_transpt"/>
</dbReference>
<dbReference type="PANTHER" id="PTHR43539:SF78">
    <property type="entry name" value="FLAVIN-CONTAINING MONOOXYGENASE"/>
    <property type="match status" value="1"/>
</dbReference>
<dbReference type="SUPFAM" id="SSF51905">
    <property type="entry name" value="FAD/NAD(P)-binding domain"/>
    <property type="match status" value="2"/>
</dbReference>
<feature type="compositionally biased region" description="Basic and acidic residues" evidence="2">
    <location>
        <begin position="414"/>
        <end position="426"/>
    </location>
</feature>
<keyword evidence="4" id="KW-1185">Reference proteome</keyword>
<keyword evidence="1" id="KW-0560">Oxidoreductase</keyword>
<evidence type="ECO:0000313" key="4">
    <source>
        <dbReference type="Proteomes" id="UP000475214"/>
    </source>
</evidence>
<evidence type="ECO:0000256" key="2">
    <source>
        <dbReference type="SAM" id="MobiDB-lite"/>
    </source>
</evidence>
<gene>
    <name evidence="3" type="ORF">G1H10_10450</name>
</gene>
<dbReference type="RefSeq" id="WP_163736576.1">
    <property type="nucleotide sequence ID" value="NZ_JAAGOA010000006.1"/>
</dbReference>
<evidence type="ECO:0000256" key="1">
    <source>
        <dbReference type="ARBA" id="ARBA00023002"/>
    </source>
</evidence>
<evidence type="ECO:0000313" key="3">
    <source>
        <dbReference type="EMBL" id="NEE00588.1"/>
    </source>
</evidence>
<organism evidence="3 4">
    <name type="scientific">Phytoactinopolyspora halotolerans</name>
    <dbReference type="NCBI Taxonomy" id="1981512"/>
    <lineage>
        <taxon>Bacteria</taxon>
        <taxon>Bacillati</taxon>
        <taxon>Actinomycetota</taxon>
        <taxon>Actinomycetes</taxon>
        <taxon>Jiangellales</taxon>
        <taxon>Jiangellaceae</taxon>
        <taxon>Phytoactinopolyspora</taxon>
    </lineage>
</organism>
<protein>
    <submittedName>
        <fullName evidence="3">NAD(P)-binding domain-containing protein</fullName>
    </submittedName>
</protein>
<dbReference type="Pfam" id="PF13738">
    <property type="entry name" value="Pyr_redox_3"/>
    <property type="match status" value="1"/>
</dbReference>
<comment type="caution">
    <text evidence="3">The sequence shown here is derived from an EMBL/GenBank/DDBJ whole genome shotgun (WGS) entry which is preliminary data.</text>
</comment>
<dbReference type="PANTHER" id="PTHR43539">
    <property type="entry name" value="FLAVIN-BINDING MONOOXYGENASE-LIKE PROTEIN (AFU_ORTHOLOGUE AFUA_4G09220)"/>
    <property type="match status" value="1"/>
</dbReference>
<sequence length="426" mass="46441">MRTIETVVIGAGQAGLATSRYLTGAGRDHVVLERGRVAESWLSARWDSLRLLTPNWMTRLPAWSYAGDEPDGFMTAAGLAGYLSRYADSFGAPVLENTPVTDVSAMAHGFRVTTWRGSWFTRNVVLASGPSRVVPELARRLQPEMHQLHTSGYRRPGRLPSGGVLVVGASASGAQIAAELCRSGRTVVLSVGSHTRLPRRYRGMDIMWWLEQSGLLSRTIDEMPDARAARAQPSLQLRGGAPAVDLDLATLHELGVRTAGRLVGVDGDRVHFADDLASTVSAAESRLRRTLDTIDRFAESTGLDAELLPAEPVRAVDVAAGPSELDLRAAGISTVVWATGFRHRYPWLRVPVFDRDGQVVHRRGITAVPGLYVIGERFLHRRDSSFIDGVRHDARTISEHLGSSSQAGRRGPRRRVDIDIPEGARA</sequence>